<evidence type="ECO:0000256" key="1">
    <source>
        <dbReference type="SAM" id="MobiDB-lite"/>
    </source>
</evidence>
<accession>G4TKL4</accession>
<dbReference type="InParanoid" id="G4TKL4"/>
<dbReference type="OrthoDB" id="3269052at2759"/>
<evidence type="ECO:0000259" key="2">
    <source>
        <dbReference type="Pfam" id="PF22693"/>
    </source>
</evidence>
<proteinExistence type="predicted"/>
<comment type="caution">
    <text evidence="3">The sequence shown here is derived from an EMBL/GenBank/DDBJ whole genome shotgun (WGS) entry which is preliminary data.</text>
</comment>
<evidence type="ECO:0000313" key="3">
    <source>
        <dbReference type="EMBL" id="CCA71861.1"/>
    </source>
</evidence>
<organism evidence="3 4">
    <name type="scientific">Serendipita indica (strain DSM 11827)</name>
    <name type="common">Root endophyte fungus</name>
    <name type="synonym">Piriformospora indica</name>
    <dbReference type="NCBI Taxonomy" id="1109443"/>
    <lineage>
        <taxon>Eukaryota</taxon>
        <taxon>Fungi</taxon>
        <taxon>Dikarya</taxon>
        <taxon>Basidiomycota</taxon>
        <taxon>Agaricomycotina</taxon>
        <taxon>Agaricomycetes</taxon>
        <taxon>Sebacinales</taxon>
        <taxon>Serendipitaceae</taxon>
        <taxon>Serendipita</taxon>
    </lineage>
</organism>
<dbReference type="InterPro" id="IPR054586">
    <property type="entry name" value="MACPF_1_fungal"/>
</dbReference>
<reference evidence="3 4" key="1">
    <citation type="journal article" date="2011" name="PLoS Pathog.">
        <title>Endophytic Life Strategies Decoded by Genome and Transcriptome Analyses of the Mutualistic Root Symbiont Piriformospora indica.</title>
        <authorList>
            <person name="Zuccaro A."/>
            <person name="Lahrmann U."/>
            <person name="Guldener U."/>
            <person name="Langen G."/>
            <person name="Pfiffi S."/>
            <person name="Biedenkopf D."/>
            <person name="Wong P."/>
            <person name="Samans B."/>
            <person name="Grimm C."/>
            <person name="Basiewicz M."/>
            <person name="Murat C."/>
            <person name="Martin F."/>
            <person name="Kogel K.H."/>
        </authorList>
    </citation>
    <scope>NUCLEOTIDE SEQUENCE [LARGE SCALE GENOMIC DNA]</scope>
    <source>
        <strain evidence="3 4">DSM 11827</strain>
    </source>
</reference>
<dbReference type="AlphaFoldDB" id="G4TKL4"/>
<gene>
    <name evidence="3" type="ORF">PIIN_05796</name>
</gene>
<dbReference type="TCDB" id="1.C.97.1.9">
    <property type="family name" value="the pleurotolysin pore-forming (pleurotolysin) family"/>
</dbReference>
<dbReference type="eggNOG" id="ENOG502RY38">
    <property type="taxonomic scope" value="Eukaryota"/>
</dbReference>
<dbReference type="HOGENOM" id="CLU_429670_0_0_1"/>
<feature type="domain" description="MACPF-like" evidence="2">
    <location>
        <begin position="210"/>
        <end position="470"/>
    </location>
</feature>
<dbReference type="Pfam" id="PF22693">
    <property type="entry name" value="MACPF_1"/>
    <property type="match status" value="1"/>
</dbReference>
<sequence>MSLSSLCLRKYSDENDAKPEAYTPHLDPETAVSTVQDLRAALQKTGNMDEGSLFLLPTGFALARIDEPQKPWEILKMDEKTIAILSTPSSSSTHPPPTSEIGRSAPSLASPYAIQGRQSSPKDFTVARSGELKGQKLLPVAVIGTGGRTRALRTFLATIDRQVSPLRFITRFPKRPPLEPIIRASQKLIWNAANLFGPDWDAIYEKNACLRGVILGREPVCAPRKLIDEGCLGACLTHTTGDAVTRRTHTVSNELDSKYATFGWSQAALGVITQFIAGIEASRKVTAAHNASSTAAFCTSFWRSNIDRRNDRCLLQFTMNGLEVTQEFIDDVDAVSREKNEGKQRELLDRLFKDYGHVFRMTTILGGSIVAIEKQQGRTVTDQEEEETTGTIGVFAGQAGAKASAGWRTFMSDASKVNIEDSSTTIIGGSNPTPWNVEGWVNTLDNYQTWSVIKVDRAIPVLDLIPGISEKKIPSLIGVWTNNTRLAFSYGNIKGYIPVIPEHNSAGTNNAPYQYYWIGQTLDPNRALLVRELIPGALSEASCLHEAWKSKHTCALFTKRMRLISPIPGDIENFVPIVPCISNDPPQLSDNPWKYYRTVNRQLVVHVTGGETIFHPTKAQGCCIQPVVQVASKKPVESSVDLGLFVASHGTKPAIWGIKADKIHFLPE</sequence>
<name>G4TKL4_SERID</name>
<dbReference type="Proteomes" id="UP000007148">
    <property type="component" value="Unassembled WGS sequence"/>
</dbReference>
<feature type="region of interest" description="Disordered" evidence="1">
    <location>
        <begin position="86"/>
        <end position="106"/>
    </location>
</feature>
<protein>
    <recommendedName>
        <fullName evidence="2">MACPF-like domain-containing protein</fullName>
    </recommendedName>
</protein>
<keyword evidence="4" id="KW-1185">Reference proteome</keyword>
<evidence type="ECO:0000313" key="4">
    <source>
        <dbReference type="Proteomes" id="UP000007148"/>
    </source>
</evidence>
<dbReference type="STRING" id="1109443.G4TKL4"/>
<dbReference type="EMBL" id="CAFZ01000137">
    <property type="protein sequence ID" value="CCA71861.1"/>
    <property type="molecule type" value="Genomic_DNA"/>
</dbReference>